<feature type="binding site" evidence="8">
    <location>
        <position position="648"/>
    </location>
    <ligand>
        <name>Ca(2+)</name>
        <dbReference type="ChEBI" id="CHEBI:29108"/>
    </ligand>
</feature>
<keyword evidence="3 8" id="KW-0479">Metal-binding</keyword>
<feature type="binding site" evidence="8">
    <location>
        <position position="647"/>
    </location>
    <ligand>
        <name>Ca(2+)</name>
        <dbReference type="ChEBI" id="CHEBI:29108"/>
    </ligand>
</feature>
<dbReference type="PROSITE" id="PS51695">
    <property type="entry name" value="SEDOLISIN"/>
    <property type="match status" value="1"/>
</dbReference>
<feature type="active site" description="Charge relay system" evidence="8">
    <location>
        <position position="314"/>
    </location>
</feature>
<evidence type="ECO:0000256" key="7">
    <source>
        <dbReference type="ARBA" id="ARBA00023145"/>
    </source>
</evidence>
<dbReference type="InterPro" id="IPR050819">
    <property type="entry name" value="Tripeptidyl-peptidase_I"/>
</dbReference>
<dbReference type="GO" id="GO:0004252">
    <property type="term" value="F:serine-type endopeptidase activity"/>
    <property type="evidence" value="ECO:0007669"/>
    <property type="project" value="UniProtKB-UniRule"/>
</dbReference>
<gene>
    <name evidence="11" type="ORF">M409DRAFT_37264</name>
</gene>
<evidence type="ECO:0000256" key="3">
    <source>
        <dbReference type="ARBA" id="ARBA00022723"/>
    </source>
</evidence>
<keyword evidence="4 8" id="KW-0378">Hydrolase</keyword>
<dbReference type="GO" id="GO:0006508">
    <property type="term" value="P:proteolysis"/>
    <property type="evidence" value="ECO:0007669"/>
    <property type="project" value="UniProtKB-KW"/>
</dbReference>
<dbReference type="AlphaFoldDB" id="A0A6A6C8S1"/>
<evidence type="ECO:0000313" key="11">
    <source>
        <dbReference type="EMBL" id="KAF2163435.1"/>
    </source>
</evidence>
<evidence type="ECO:0000256" key="6">
    <source>
        <dbReference type="ARBA" id="ARBA00022837"/>
    </source>
</evidence>
<dbReference type="CDD" id="cd11377">
    <property type="entry name" value="Pro-peptidase_S53"/>
    <property type="match status" value="1"/>
</dbReference>
<keyword evidence="6 8" id="KW-0106">Calcium</keyword>
<keyword evidence="12" id="KW-1185">Reference proteome</keyword>
<dbReference type="Gene3D" id="3.40.50.200">
    <property type="entry name" value="Peptidase S8/S53 domain"/>
    <property type="match status" value="1"/>
</dbReference>
<dbReference type="SUPFAM" id="SSF54897">
    <property type="entry name" value="Protease propeptides/inhibitors"/>
    <property type="match status" value="1"/>
</dbReference>
<evidence type="ECO:0000256" key="4">
    <source>
        <dbReference type="ARBA" id="ARBA00022801"/>
    </source>
</evidence>
<dbReference type="OrthoDB" id="409122at2759"/>
<feature type="binding site" evidence="8">
    <location>
        <position position="666"/>
    </location>
    <ligand>
        <name>Ca(2+)</name>
        <dbReference type="ChEBI" id="CHEBI:29108"/>
    </ligand>
</feature>
<dbReference type="GO" id="GO:0005576">
    <property type="term" value="C:extracellular region"/>
    <property type="evidence" value="ECO:0007669"/>
    <property type="project" value="UniProtKB-SubCell"/>
</dbReference>
<dbReference type="SMART" id="SM00944">
    <property type="entry name" value="Pro-kuma_activ"/>
    <property type="match status" value="1"/>
</dbReference>
<evidence type="ECO:0000256" key="5">
    <source>
        <dbReference type="ARBA" id="ARBA00022825"/>
    </source>
</evidence>
<evidence type="ECO:0000256" key="2">
    <source>
        <dbReference type="ARBA" id="ARBA00022670"/>
    </source>
</evidence>
<keyword evidence="2 8" id="KW-0645">Protease</keyword>
<evidence type="ECO:0000256" key="8">
    <source>
        <dbReference type="PROSITE-ProRule" id="PRU01032"/>
    </source>
</evidence>
<feature type="binding site" evidence="8">
    <location>
        <position position="668"/>
    </location>
    <ligand>
        <name>Ca(2+)</name>
        <dbReference type="ChEBI" id="CHEBI:29108"/>
    </ligand>
</feature>
<dbReference type="CDD" id="cd04056">
    <property type="entry name" value="Peptidases_S53"/>
    <property type="match status" value="1"/>
</dbReference>
<organism evidence="11 12">
    <name type="scientific">Zasmidium cellare ATCC 36951</name>
    <dbReference type="NCBI Taxonomy" id="1080233"/>
    <lineage>
        <taxon>Eukaryota</taxon>
        <taxon>Fungi</taxon>
        <taxon>Dikarya</taxon>
        <taxon>Ascomycota</taxon>
        <taxon>Pezizomycotina</taxon>
        <taxon>Dothideomycetes</taxon>
        <taxon>Dothideomycetidae</taxon>
        <taxon>Mycosphaerellales</taxon>
        <taxon>Mycosphaerellaceae</taxon>
        <taxon>Zasmidium</taxon>
    </lineage>
</organism>
<dbReference type="EMBL" id="ML993608">
    <property type="protein sequence ID" value="KAF2163435.1"/>
    <property type="molecule type" value="Genomic_DNA"/>
</dbReference>
<dbReference type="PANTHER" id="PTHR14218">
    <property type="entry name" value="PROTEASE S8 TRIPEPTIDYL PEPTIDASE I CLN2"/>
    <property type="match status" value="1"/>
</dbReference>
<evidence type="ECO:0000256" key="1">
    <source>
        <dbReference type="ARBA" id="ARBA00004239"/>
    </source>
</evidence>
<dbReference type="Proteomes" id="UP000799537">
    <property type="component" value="Unassembled WGS sequence"/>
</dbReference>
<protein>
    <recommendedName>
        <fullName evidence="10">Peptidase S53 domain-containing protein</fullName>
    </recommendedName>
</protein>
<accession>A0A6A6C8S1</accession>
<dbReference type="RefSeq" id="XP_033664324.1">
    <property type="nucleotide sequence ID" value="XM_033810698.1"/>
</dbReference>
<reference evidence="11" key="1">
    <citation type="journal article" date="2020" name="Stud. Mycol.">
        <title>101 Dothideomycetes genomes: a test case for predicting lifestyles and emergence of pathogens.</title>
        <authorList>
            <person name="Haridas S."/>
            <person name="Albert R."/>
            <person name="Binder M."/>
            <person name="Bloem J."/>
            <person name="Labutti K."/>
            <person name="Salamov A."/>
            <person name="Andreopoulos B."/>
            <person name="Baker S."/>
            <person name="Barry K."/>
            <person name="Bills G."/>
            <person name="Bluhm B."/>
            <person name="Cannon C."/>
            <person name="Castanera R."/>
            <person name="Culley D."/>
            <person name="Daum C."/>
            <person name="Ezra D."/>
            <person name="Gonzalez J."/>
            <person name="Henrissat B."/>
            <person name="Kuo A."/>
            <person name="Liang C."/>
            <person name="Lipzen A."/>
            <person name="Lutzoni F."/>
            <person name="Magnuson J."/>
            <person name="Mondo S."/>
            <person name="Nolan M."/>
            <person name="Ohm R."/>
            <person name="Pangilinan J."/>
            <person name="Park H.-J."/>
            <person name="Ramirez L."/>
            <person name="Alfaro M."/>
            <person name="Sun H."/>
            <person name="Tritt A."/>
            <person name="Yoshinaga Y."/>
            <person name="Zwiers L.-H."/>
            <person name="Turgeon B."/>
            <person name="Goodwin S."/>
            <person name="Spatafora J."/>
            <person name="Crous P."/>
            <person name="Grigoriev I."/>
        </authorList>
    </citation>
    <scope>NUCLEOTIDE SEQUENCE</scope>
    <source>
        <strain evidence="11">ATCC 36951</strain>
    </source>
</reference>
<dbReference type="InterPro" id="IPR030400">
    <property type="entry name" value="Sedolisin_dom"/>
</dbReference>
<feature type="active site" description="Charge relay system" evidence="8">
    <location>
        <position position="318"/>
    </location>
</feature>
<name>A0A6A6C8S1_ZASCE</name>
<feature type="chain" id="PRO_5025548014" description="Peptidase S53 domain-containing protein" evidence="9">
    <location>
        <begin position="19"/>
        <end position="689"/>
    </location>
</feature>
<dbReference type="GO" id="GO:0046872">
    <property type="term" value="F:metal ion binding"/>
    <property type="evidence" value="ECO:0007669"/>
    <property type="project" value="UniProtKB-UniRule"/>
</dbReference>
<dbReference type="GeneID" id="54563970"/>
<sequence length="689" mass="75400">MWRDLLISAHLYVATASAIVVPRSHVVHEERSQTAGRWVKRDRVTTDATLSVRIGLAQSNLEQGHDFLMDVSDPSSPNYGRHWTSEEVIDMFRPSDETIETVSQWLQDGGIFNESITQSDNKGWLAFPATAKQIERLLYTEYHEYEDLKTGGVQAACDRYHVPAYIGQHIDYITPGIKLMAPSDIVTEETSRDLQKRYGPESDVQPLRPRRRHWRPHWPHWQPRPSSKDDLRHCDVEITPACIAALYEISPNVGEVHESNSLGIYEAGLNYWDQLDLDLFFTNFTRIPNGTHPIDENIDGGVARTTNISAAGVEGTLDLESAYPIVYPQTITVFNVDDLVYQSNPYVSLASGNTFLDAIDGSYCTYSAYGETGDAPGFDPTYPDPAPGGYKGRLQCGVYKPTNVISISYSGYEVDVPIAYQKRQCNEYLKLGLQGVSFLIASGDSGIGNYPSPYGYDGPTGCLGPNNNIFNPGFPINCPYATAVGATKVYPGHTVFEPESAAYDPALSDMQTNFSSGGGFSNVYPIPSYQKNAVASYFAHHDPGLPYYSSIATDALLPVLPNVTALAGNTGGIYNRIGRGFPDVAANGDNIATYTGGSFGLQGGTSASTPIFAAIVTRINEERLRVGKRPVGFLNPALYANPWVLNDITNGTNKACLGQGFEAVQGWDPVTGLGTPSFPRMLELFLSLP</sequence>
<feature type="domain" description="Peptidase S53" evidence="10">
    <location>
        <begin position="237"/>
        <end position="688"/>
    </location>
</feature>
<dbReference type="GO" id="GO:0008240">
    <property type="term" value="F:tripeptidyl-peptidase activity"/>
    <property type="evidence" value="ECO:0007669"/>
    <property type="project" value="TreeGrafter"/>
</dbReference>
<dbReference type="Pfam" id="PF09286">
    <property type="entry name" value="Pro-kuma_activ"/>
    <property type="match status" value="1"/>
</dbReference>
<evidence type="ECO:0000313" key="12">
    <source>
        <dbReference type="Proteomes" id="UP000799537"/>
    </source>
</evidence>
<dbReference type="SUPFAM" id="SSF52743">
    <property type="entry name" value="Subtilisin-like"/>
    <property type="match status" value="1"/>
</dbReference>
<feature type="active site" description="Charge relay system" evidence="8">
    <location>
        <position position="606"/>
    </location>
</feature>
<dbReference type="PANTHER" id="PTHR14218:SF19">
    <property type="entry name" value="SERINE PROTEASE AORO, PUTATIVE (AFU_ORTHOLOGUE AFUA_6G10250)-RELATED"/>
    <property type="match status" value="1"/>
</dbReference>
<comment type="subcellular location">
    <subcellularLocation>
        <location evidence="1">Secreted</location>
        <location evidence="1">Extracellular space</location>
    </subcellularLocation>
</comment>
<proteinExistence type="predicted"/>
<keyword evidence="7" id="KW-0865">Zymogen</keyword>
<evidence type="ECO:0000256" key="9">
    <source>
        <dbReference type="SAM" id="SignalP"/>
    </source>
</evidence>
<evidence type="ECO:0000259" key="10">
    <source>
        <dbReference type="PROSITE" id="PS51695"/>
    </source>
</evidence>
<dbReference type="InterPro" id="IPR015366">
    <property type="entry name" value="S53_propep"/>
</dbReference>
<keyword evidence="9" id="KW-0732">Signal</keyword>
<dbReference type="InterPro" id="IPR036852">
    <property type="entry name" value="Peptidase_S8/S53_dom_sf"/>
</dbReference>
<feature type="signal peptide" evidence="9">
    <location>
        <begin position="1"/>
        <end position="18"/>
    </location>
</feature>
<keyword evidence="5 8" id="KW-0720">Serine protease</keyword>
<comment type="cofactor">
    <cofactor evidence="8">
        <name>Ca(2+)</name>
        <dbReference type="ChEBI" id="CHEBI:29108"/>
    </cofactor>
    <text evidence="8">Binds 1 Ca(2+) ion per subunit.</text>
</comment>